<protein>
    <recommendedName>
        <fullName evidence="3">Outer membrane protein with beta-barrel domain</fullName>
    </recommendedName>
</protein>
<dbReference type="AlphaFoldDB" id="A0A4Q0NY64"/>
<evidence type="ECO:0000313" key="2">
    <source>
        <dbReference type="Proteomes" id="UP000289821"/>
    </source>
</evidence>
<name>A0A4Q0NY64_9FLAO</name>
<evidence type="ECO:0000313" key="1">
    <source>
        <dbReference type="EMBL" id="RXG17824.1"/>
    </source>
</evidence>
<gene>
    <name evidence="1" type="ORF">DSM04_1018</name>
</gene>
<dbReference type="EMBL" id="QOVI01000001">
    <property type="protein sequence ID" value="RXG17824.1"/>
    <property type="molecule type" value="Genomic_DNA"/>
</dbReference>
<reference evidence="1 2" key="1">
    <citation type="submission" date="2018-07" db="EMBL/GenBank/DDBJ databases">
        <title>Leeuwenhoekiella genomics.</title>
        <authorList>
            <person name="Tahon G."/>
            <person name="Willems A."/>
        </authorList>
    </citation>
    <scope>NUCLEOTIDE SEQUENCE [LARGE SCALE GENOMIC DNA]</scope>
    <source>
        <strain evidence="1 2">R-50232</strain>
    </source>
</reference>
<proteinExistence type="predicted"/>
<accession>A0A4Q0NY64</accession>
<dbReference type="RefSeq" id="WP_128759429.1">
    <property type="nucleotide sequence ID" value="NZ_QOVI01000001.1"/>
</dbReference>
<dbReference type="OrthoDB" id="1445341at2"/>
<evidence type="ECO:0008006" key="3">
    <source>
        <dbReference type="Google" id="ProtNLM"/>
    </source>
</evidence>
<dbReference type="Proteomes" id="UP000289821">
    <property type="component" value="Unassembled WGS sequence"/>
</dbReference>
<organism evidence="1 2">
    <name type="scientific">Leeuwenhoekiella aestuarii</name>
    <dbReference type="NCBI Taxonomy" id="2249426"/>
    <lineage>
        <taxon>Bacteria</taxon>
        <taxon>Pseudomonadati</taxon>
        <taxon>Bacteroidota</taxon>
        <taxon>Flavobacteriia</taxon>
        <taxon>Flavobacteriales</taxon>
        <taxon>Flavobacteriaceae</taxon>
        <taxon>Leeuwenhoekiella</taxon>
    </lineage>
</organism>
<keyword evidence="2" id="KW-1185">Reference proteome</keyword>
<sequence length="220" mass="24852">MKKLSLLLIFLFSGIYGFGQKLEPAVYGKVNGFRHTGFEDNGFADFGLGFSLLSNYWISPKIGFKFATGSPSDNVSFLENDGQELVRTNYNGNFLTLGAKIRLTKPEEVWLFIWPEYSLGNVTFKSSYFKTENNPAALQLQERTSLSEFYSYLDLAAGIELYMDSNQRFLASVYLVYTLMDIKSGFDQLSFENTSVRSPSEMNSTIGLGLSIEYCFCKKP</sequence>
<comment type="caution">
    <text evidence="1">The sequence shown here is derived from an EMBL/GenBank/DDBJ whole genome shotgun (WGS) entry which is preliminary data.</text>
</comment>